<feature type="active site" description="Charge relay system" evidence="8">
    <location>
        <position position="242"/>
    </location>
</feature>
<protein>
    <recommendedName>
        <fullName evidence="10">Peptidase S1A alpha-lytic prodomain domain-containing protein</fullName>
    </recommendedName>
</protein>
<keyword evidence="6" id="KW-0865">Zymogen</keyword>
<dbReference type="EMBL" id="BOMH01000030">
    <property type="protein sequence ID" value="GID66178.1"/>
    <property type="molecule type" value="Genomic_DNA"/>
</dbReference>
<feature type="domain" description="Peptidase S1A alpha-lytic prodomain" evidence="10">
    <location>
        <begin position="110"/>
        <end position="164"/>
    </location>
</feature>
<evidence type="ECO:0000256" key="7">
    <source>
        <dbReference type="ARBA" id="ARBA00023157"/>
    </source>
</evidence>
<keyword evidence="4" id="KW-0378">Hydrolase</keyword>
<keyword evidence="5" id="KW-0720">Serine protease</keyword>
<evidence type="ECO:0000256" key="2">
    <source>
        <dbReference type="ARBA" id="ARBA00022670"/>
    </source>
</evidence>
<evidence type="ECO:0000313" key="11">
    <source>
        <dbReference type="EMBL" id="GID66178.1"/>
    </source>
</evidence>
<dbReference type="InterPro" id="IPR043504">
    <property type="entry name" value="Peptidase_S1_PA_chymotrypsin"/>
</dbReference>
<dbReference type="InterPro" id="IPR001316">
    <property type="entry name" value="Pept_S1A_streptogrisin"/>
</dbReference>
<evidence type="ECO:0000259" key="10">
    <source>
        <dbReference type="Pfam" id="PF02983"/>
    </source>
</evidence>
<dbReference type="PIRSF" id="PIRSF001134">
    <property type="entry name" value="Streptogrisin"/>
    <property type="match status" value="1"/>
</dbReference>
<proteinExistence type="inferred from homology"/>
<evidence type="ECO:0000256" key="5">
    <source>
        <dbReference type="ARBA" id="ARBA00022825"/>
    </source>
</evidence>
<dbReference type="SUPFAM" id="SSF50494">
    <property type="entry name" value="Trypsin-like serine proteases"/>
    <property type="match status" value="1"/>
</dbReference>
<feature type="active site" description="Charge relay system" evidence="8">
    <location>
        <position position="319"/>
    </location>
</feature>
<sequence>MGMPDRCATYPIPLGGNVLNPKLRRPIVGLAVGILVGSGLVATSPATAAPAVGDASFAPSALASKLDDQLGTRDAGTYLDSSGKLVVNVTDAATAAEVTKAGATPRYVSRSGATLAAADASLKTNLKTPGTAFAVDPVSNQVVVSVDESVTGAKLAAVKATVAKLGDNARIETVSGTISTRISGGDAIYAGGGRCSLGFNVRNSSGVNYFLTAGHCTNIGATWTNGSTTLGTRAGTSFPGNDYGIVRYTNTTITKSGAVGSQDITSAGTPAVGATVYRRGSTTGIHSGRVTALNSTVNYAEGSVSGLIRTTVCAEPGDSGGSLYSGTTALGLTSGGSGNCSSGGVTYFQPVVEPLSVYGVSVF</sequence>
<gene>
    <name evidence="11" type="ORF">Acy02nite_40590</name>
</gene>
<dbReference type="InterPro" id="IPR004236">
    <property type="entry name" value="Pept_S1_alpha_lytic"/>
</dbReference>
<dbReference type="InterPro" id="IPR018114">
    <property type="entry name" value="TRYPSIN_HIS"/>
</dbReference>
<keyword evidence="12" id="KW-1185">Reference proteome</keyword>
<feature type="disulfide bond" evidence="9">
    <location>
        <begin position="195"/>
        <end position="216"/>
    </location>
</feature>
<comment type="similarity">
    <text evidence="1">Belongs to the peptidase S1 family.</text>
</comment>
<keyword evidence="7 9" id="KW-1015">Disulfide bond</keyword>
<organism evidence="11 12">
    <name type="scientific">Actinoplanes cyaneus</name>
    <dbReference type="NCBI Taxonomy" id="52696"/>
    <lineage>
        <taxon>Bacteria</taxon>
        <taxon>Bacillati</taxon>
        <taxon>Actinomycetota</taxon>
        <taxon>Actinomycetes</taxon>
        <taxon>Micromonosporales</taxon>
        <taxon>Micromonosporaceae</taxon>
        <taxon>Actinoplanes</taxon>
    </lineage>
</organism>
<reference evidence="11" key="1">
    <citation type="submission" date="2021-01" db="EMBL/GenBank/DDBJ databases">
        <title>Whole genome shotgun sequence of Actinoplanes cyaneus NBRC 14990.</title>
        <authorList>
            <person name="Komaki H."/>
            <person name="Tamura T."/>
        </authorList>
    </citation>
    <scope>NUCLEOTIDE SEQUENCE</scope>
    <source>
        <strain evidence="11">NBRC 14990</strain>
    </source>
</reference>
<dbReference type="GO" id="GO:0005576">
    <property type="term" value="C:extracellular region"/>
    <property type="evidence" value="ECO:0007669"/>
    <property type="project" value="InterPro"/>
</dbReference>
<keyword evidence="3" id="KW-0732">Signal</keyword>
<dbReference type="PRINTS" id="PR00861">
    <property type="entry name" value="ALYTICPTASE"/>
</dbReference>
<dbReference type="InterPro" id="IPR033116">
    <property type="entry name" value="TRYPSIN_SER"/>
</dbReference>
<evidence type="ECO:0000256" key="1">
    <source>
        <dbReference type="ARBA" id="ARBA00007664"/>
    </source>
</evidence>
<dbReference type="Pfam" id="PF02983">
    <property type="entry name" value="Pro_Al_protease"/>
    <property type="match status" value="1"/>
</dbReference>
<evidence type="ECO:0000256" key="9">
    <source>
        <dbReference type="PIRSR" id="PIRSR001134-2"/>
    </source>
</evidence>
<keyword evidence="2" id="KW-0645">Protease</keyword>
<dbReference type="GO" id="GO:0004252">
    <property type="term" value="F:serine-type endopeptidase activity"/>
    <property type="evidence" value="ECO:0007669"/>
    <property type="project" value="InterPro"/>
</dbReference>
<dbReference type="GO" id="GO:0006508">
    <property type="term" value="P:proteolysis"/>
    <property type="evidence" value="ECO:0007669"/>
    <property type="project" value="UniProtKB-KW"/>
</dbReference>
<dbReference type="InterPro" id="IPR009003">
    <property type="entry name" value="Peptidase_S1_PA"/>
</dbReference>
<feature type="active site" description="Charge relay system" evidence="8">
    <location>
        <position position="215"/>
    </location>
</feature>
<evidence type="ECO:0000256" key="8">
    <source>
        <dbReference type="PIRSR" id="PIRSR001134-1"/>
    </source>
</evidence>
<dbReference type="AlphaFoldDB" id="A0A919IMK5"/>
<dbReference type="PROSITE" id="PS00134">
    <property type="entry name" value="TRYPSIN_HIS"/>
    <property type="match status" value="1"/>
</dbReference>
<accession>A0A919IMK5</accession>
<name>A0A919IMK5_9ACTN</name>
<dbReference type="PROSITE" id="PS00135">
    <property type="entry name" value="TRYPSIN_SER"/>
    <property type="match status" value="1"/>
</dbReference>
<evidence type="ECO:0000256" key="4">
    <source>
        <dbReference type="ARBA" id="ARBA00022801"/>
    </source>
</evidence>
<dbReference type="CDD" id="cd21112">
    <property type="entry name" value="alphaLP-like"/>
    <property type="match status" value="1"/>
</dbReference>
<evidence type="ECO:0000256" key="3">
    <source>
        <dbReference type="ARBA" id="ARBA00022729"/>
    </source>
</evidence>
<dbReference type="Gene3D" id="2.40.10.10">
    <property type="entry name" value="Trypsin-like serine proteases"/>
    <property type="match status" value="2"/>
</dbReference>
<feature type="disulfide bond" evidence="9">
    <location>
        <begin position="313"/>
        <end position="340"/>
    </location>
</feature>
<dbReference type="Proteomes" id="UP000619479">
    <property type="component" value="Unassembled WGS sequence"/>
</dbReference>
<evidence type="ECO:0000313" key="12">
    <source>
        <dbReference type="Proteomes" id="UP000619479"/>
    </source>
</evidence>
<comment type="caution">
    <text evidence="11">The sequence shown here is derived from an EMBL/GenBank/DDBJ whole genome shotgun (WGS) entry which is preliminary data.</text>
</comment>
<evidence type="ECO:0000256" key="6">
    <source>
        <dbReference type="ARBA" id="ARBA00023145"/>
    </source>
</evidence>